<feature type="transmembrane region" description="Helical" evidence="7">
    <location>
        <begin position="205"/>
        <end position="234"/>
    </location>
</feature>
<dbReference type="Proteomes" id="UP000694865">
    <property type="component" value="Unplaced"/>
</dbReference>
<feature type="transmembrane region" description="Helical" evidence="7">
    <location>
        <begin position="148"/>
        <end position="169"/>
    </location>
</feature>
<sequence>MPLLGLSIAHMFQLSPEHSLGLISIATCPGGAFSNVLTYWTRGDTCLSICMTTCSTMIGIGMMPLNLYIYSRSWSDAAAAIPYIDIIISLTVLLVPCSIGMFILWKWPKVAGYIAQASSVLMMAAILTVLGLISAINPTIFYADWKPHVVSAVYPLVAFGFGYLIPFIFRQRGPRCRTIAFETGVQNSALALTIINLMLSRGKNVLAMMVIPSLHAIYLVIEFLIVMLAFRYYFHTQDKKKDQEQAKLKMNDILADLTVDQKSISSEMKQAEWSTAAKPKQEETWKSALVYAASVRKNGNREKSDSEIQTEYYHNCMYDSRETVTDDVFYTIPSPINGHIIPPRHHANGNITHYSNGDVNSSRSDQANGDVTPLRLPQDCMANAYYNPTFILGPGDVVCFESNV</sequence>
<gene>
    <name evidence="9" type="primary">LOC100370865</name>
</gene>
<dbReference type="InterPro" id="IPR004710">
    <property type="entry name" value="Bilac:Na_transpt"/>
</dbReference>
<keyword evidence="6 7" id="KW-0472">Membrane</keyword>
<evidence type="ECO:0000256" key="5">
    <source>
        <dbReference type="ARBA" id="ARBA00022989"/>
    </source>
</evidence>
<dbReference type="PANTHER" id="PTHR10361:SF28">
    <property type="entry name" value="P3 PROTEIN-RELATED"/>
    <property type="match status" value="1"/>
</dbReference>
<dbReference type="Gene3D" id="1.20.1530.20">
    <property type="match status" value="1"/>
</dbReference>
<keyword evidence="8" id="KW-1185">Reference proteome</keyword>
<evidence type="ECO:0000256" key="6">
    <source>
        <dbReference type="ARBA" id="ARBA00023136"/>
    </source>
</evidence>
<evidence type="ECO:0000256" key="3">
    <source>
        <dbReference type="ARBA" id="ARBA00022692"/>
    </source>
</evidence>
<protein>
    <submittedName>
        <fullName evidence="9">Solute carrier family 10 member 6-like</fullName>
    </submittedName>
</protein>
<keyword evidence="4" id="KW-0769">Symport</keyword>
<evidence type="ECO:0000256" key="4">
    <source>
        <dbReference type="ARBA" id="ARBA00022847"/>
    </source>
</evidence>
<dbReference type="GeneID" id="100370865"/>
<dbReference type="RefSeq" id="XP_002738674.2">
    <property type="nucleotide sequence ID" value="XM_002738628.2"/>
</dbReference>
<feature type="transmembrane region" description="Helical" evidence="7">
    <location>
        <begin position="47"/>
        <end position="69"/>
    </location>
</feature>
<dbReference type="Pfam" id="PF01758">
    <property type="entry name" value="SBF"/>
    <property type="match status" value="1"/>
</dbReference>
<evidence type="ECO:0000313" key="9">
    <source>
        <dbReference type="RefSeq" id="XP_002738674.2"/>
    </source>
</evidence>
<evidence type="ECO:0000313" key="8">
    <source>
        <dbReference type="Proteomes" id="UP000694865"/>
    </source>
</evidence>
<comment type="subcellular location">
    <subcellularLocation>
        <location evidence="1">Membrane</location>
        <topology evidence="1">Multi-pass membrane protein</topology>
    </subcellularLocation>
</comment>
<keyword evidence="3 7" id="KW-0812">Transmembrane</keyword>
<feature type="transmembrane region" description="Helical" evidence="7">
    <location>
        <begin position="20"/>
        <end position="40"/>
    </location>
</feature>
<feature type="transmembrane region" description="Helical" evidence="7">
    <location>
        <begin position="81"/>
        <end position="105"/>
    </location>
</feature>
<evidence type="ECO:0000256" key="7">
    <source>
        <dbReference type="SAM" id="Phobius"/>
    </source>
</evidence>
<dbReference type="InterPro" id="IPR002657">
    <property type="entry name" value="BilAc:Na_symport/Acr3"/>
</dbReference>
<evidence type="ECO:0000256" key="1">
    <source>
        <dbReference type="ARBA" id="ARBA00004141"/>
    </source>
</evidence>
<dbReference type="PANTHER" id="PTHR10361">
    <property type="entry name" value="SODIUM-BILE ACID COTRANSPORTER"/>
    <property type="match status" value="1"/>
</dbReference>
<reference evidence="9" key="1">
    <citation type="submission" date="2025-08" db="UniProtKB">
        <authorList>
            <consortium name="RefSeq"/>
        </authorList>
    </citation>
    <scope>IDENTIFICATION</scope>
    <source>
        <tissue evidence="9">Testes</tissue>
    </source>
</reference>
<accession>A0ABM0GW68</accession>
<evidence type="ECO:0000256" key="2">
    <source>
        <dbReference type="ARBA" id="ARBA00006528"/>
    </source>
</evidence>
<keyword evidence="5 7" id="KW-1133">Transmembrane helix</keyword>
<dbReference type="InterPro" id="IPR038770">
    <property type="entry name" value="Na+/solute_symporter_sf"/>
</dbReference>
<keyword evidence="4" id="KW-0813">Transport</keyword>
<name>A0ABM0GW68_SACKO</name>
<organism evidence="8 9">
    <name type="scientific">Saccoglossus kowalevskii</name>
    <name type="common">Acorn worm</name>
    <dbReference type="NCBI Taxonomy" id="10224"/>
    <lineage>
        <taxon>Eukaryota</taxon>
        <taxon>Metazoa</taxon>
        <taxon>Hemichordata</taxon>
        <taxon>Enteropneusta</taxon>
        <taxon>Harrimaniidae</taxon>
        <taxon>Saccoglossus</taxon>
    </lineage>
</organism>
<feature type="transmembrane region" description="Helical" evidence="7">
    <location>
        <begin position="117"/>
        <end position="136"/>
    </location>
</feature>
<proteinExistence type="inferred from homology"/>
<comment type="similarity">
    <text evidence="2">Belongs to the bile acid:sodium symporter (BASS) (TC 2.A.28) family.</text>
</comment>